<evidence type="ECO:0000256" key="2">
    <source>
        <dbReference type="ARBA" id="ARBA00022571"/>
    </source>
</evidence>
<dbReference type="FunFam" id="3.30.360.10:FF:000014">
    <property type="entry name" value="N-acetyl-gamma-glutamyl-phosphate reductase"/>
    <property type="match status" value="1"/>
</dbReference>
<evidence type="ECO:0000256" key="1">
    <source>
        <dbReference type="ARBA" id="ARBA00004862"/>
    </source>
</evidence>
<dbReference type="SUPFAM" id="SSF55347">
    <property type="entry name" value="Glyceraldehyde-3-phosphate dehydrogenase-like, C-terminal domain"/>
    <property type="match status" value="1"/>
</dbReference>
<evidence type="ECO:0000259" key="8">
    <source>
        <dbReference type="SMART" id="SM00859"/>
    </source>
</evidence>
<comment type="function">
    <text evidence="7">Catalyzes the NADPH-dependent reduction of N-acetyl-5-glutamyl phosphate to yield N-acetyl-L-glutamate 5-semialdehyde.</text>
</comment>
<feature type="active site" evidence="7">
    <location>
        <position position="154"/>
    </location>
</feature>
<keyword evidence="7" id="KW-0963">Cytoplasm</keyword>
<dbReference type="SUPFAM" id="SSF51735">
    <property type="entry name" value="NAD(P)-binding Rossmann-fold domains"/>
    <property type="match status" value="1"/>
</dbReference>
<keyword evidence="10" id="KW-1185">Reference proteome</keyword>
<name>A0AAE4ATD3_9HYPH</name>
<dbReference type="EMBL" id="JAUSUL010000002">
    <property type="protein sequence ID" value="MDQ0316020.1"/>
    <property type="molecule type" value="Genomic_DNA"/>
</dbReference>
<comment type="caution">
    <text evidence="9">The sequence shown here is derived from an EMBL/GenBank/DDBJ whole genome shotgun (WGS) entry which is preliminary data.</text>
</comment>
<proteinExistence type="inferred from homology"/>
<dbReference type="GO" id="GO:0070401">
    <property type="term" value="F:NADP+ binding"/>
    <property type="evidence" value="ECO:0007669"/>
    <property type="project" value="InterPro"/>
</dbReference>
<dbReference type="InterPro" id="IPR050085">
    <property type="entry name" value="AGPR"/>
</dbReference>
<dbReference type="InterPro" id="IPR036291">
    <property type="entry name" value="NAD(P)-bd_dom_sf"/>
</dbReference>
<dbReference type="PANTHER" id="PTHR32338">
    <property type="entry name" value="N-ACETYL-GAMMA-GLUTAMYL-PHOSPHATE REDUCTASE, CHLOROPLASTIC-RELATED-RELATED"/>
    <property type="match status" value="1"/>
</dbReference>
<organism evidence="9 10">
    <name type="scientific">Amorphus orientalis</name>
    <dbReference type="NCBI Taxonomy" id="649198"/>
    <lineage>
        <taxon>Bacteria</taxon>
        <taxon>Pseudomonadati</taxon>
        <taxon>Pseudomonadota</taxon>
        <taxon>Alphaproteobacteria</taxon>
        <taxon>Hyphomicrobiales</taxon>
        <taxon>Amorphaceae</taxon>
        <taxon>Amorphus</taxon>
    </lineage>
</organism>
<evidence type="ECO:0000256" key="4">
    <source>
        <dbReference type="ARBA" id="ARBA00022857"/>
    </source>
</evidence>
<dbReference type="InterPro" id="IPR000534">
    <property type="entry name" value="Semialdehyde_DH_NAD-bd"/>
</dbReference>
<dbReference type="GO" id="GO:0051287">
    <property type="term" value="F:NAD binding"/>
    <property type="evidence" value="ECO:0007669"/>
    <property type="project" value="InterPro"/>
</dbReference>
<evidence type="ECO:0000256" key="6">
    <source>
        <dbReference type="ARBA" id="ARBA00050557"/>
    </source>
</evidence>
<dbReference type="Proteomes" id="UP001229244">
    <property type="component" value="Unassembled WGS sequence"/>
</dbReference>
<evidence type="ECO:0000313" key="9">
    <source>
        <dbReference type="EMBL" id="MDQ0316020.1"/>
    </source>
</evidence>
<reference evidence="9" key="1">
    <citation type="submission" date="2023-07" db="EMBL/GenBank/DDBJ databases">
        <title>Genomic Encyclopedia of Type Strains, Phase IV (KMG-IV): sequencing the most valuable type-strain genomes for metagenomic binning, comparative biology and taxonomic classification.</title>
        <authorList>
            <person name="Goeker M."/>
        </authorList>
    </citation>
    <scope>NUCLEOTIDE SEQUENCE</scope>
    <source>
        <strain evidence="9">DSM 21202</strain>
    </source>
</reference>
<dbReference type="Gene3D" id="3.40.50.720">
    <property type="entry name" value="NAD(P)-binding Rossmann-like Domain"/>
    <property type="match status" value="1"/>
</dbReference>
<dbReference type="Pfam" id="PF22698">
    <property type="entry name" value="Semialdhyde_dhC_1"/>
    <property type="match status" value="1"/>
</dbReference>
<keyword evidence="4 7" id="KW-0521">NADP</keyword>
<dbReference type="HAMAP" id="MF_00150">
    <property type="entry name" value="ArgC_type1"/>
    <property type="match status" value="1"/>
</dbReference>
<dbReference type="GO" id="GO:0006526">
    <property type="term" value="P:L-arginine biosynthetic process"/>
    <property type="evidence" value="ECO:0007669"/>
    <property type="project" value="UniProtKB-UniRule"/>
</dbReference>
<dbReference type="Pfam" id="PF01118">
    <property type="entry name" value="Semialdhyde_dh"/>
    <property type="match status" value="1"/>
</dbReference>
<protein>
    <recommendedName>
        <fullName evidence="7">N-acetyl-gamma-glutamyl-phosphate reductase</fullName>
        <shortName evidence="7">AGPR</shortName>
        <ecNumber evidence="7">1.2.1.38</ecNumber>
    </recommendedName>
    <alternativeName>
        <fullName evidence="7">N-acetyl-glutamate semialdehyde dehydrogenase</fullName>
        <shortName evidence="7">NAGSA dehydrogenase</shortName>
    </alternativeName>
</protein>
<dbReference type="PANTHER" id="PTHR32338:SF10">
    <property type="entry name" value="N-ACETYL-GAMMA-GLUTAMYL-PHOSPHATE REDUCTASE, CHLOROPLASTIC-RELATED"/>
    <property type="match status" value="1"/>
</dbReference>
<dbReference type="Gene3D" id="3.30.360.10">
    <property type="entry name" value="Dihydrodipicolinate Reductase, domain 2"/>
    <property type="match status" value="1"/>
</dbReference>
<keyword evidence="5 7" id="KW-0560">Oxidoreductase</keyword>
<evidence type="ECO:0000256" key="5">
    <source>
        <dbReference type="ARBA" id="ARBA00023002"/>
    </source>
</evidence>
<keyword evidence="2 7" id="KW-0055">Arginine biosynthesis</keyword>
<dbReference type="GO" id="GO:0003942">
    <property type="term" value="F:N-acetyl-gamma-glutamyl-phosphate reductase activity"/>
    <property type="evidence" value="ECO:0007669"/>
    <property type="project" value="UniProtKB-UniRule"/>
</dbReference>
<gene>
    <name evidence="7" type="primary">argC</name>
    <name evidence="9" type="ORF">J2S73_002477</name>
</gene>
<evidence type="ECO:0000256" key="7">
    <source>
        <dbReference type="HAMAP-Rule" id="MF_00150"/>
    </source>
</evidence>
<sequence>MSKSYKIAVLGASGYTGSELVRLLLRHSGLEIAALSADSKAGKPMAEVFPQFAGVDLPELKKIDAIDLAEIDGVFCALPHGTTQEVISQTLAKKPNLKIVDLSADFRLADLDAYAEWYGHPHKAPELQAEAVYGLVEIHREKIRTARLVANPGCYTTTAELPVIALLQAGAIDPEEIVIDAKTGMTGAGRAAKEGMLFSEVSEGIHAYGVGKHRHMAELDQEFSEAAGKPVRPSFTPHLAPMNRGIYATTYVRGTGGTDAERMHGILADRYADEPFVTVLPFGQVPQSRHVRGSNMVQIGVVADRRPGRAIVISTLDNLVKGASGQAVQNMNLVLGLPETMGLEQVALFP</sequence>
<dbReference type="SMART" id="SM00859">
    <property type="entry name" value="Semialdhyde_dh"/>
    <property type="match status" value="1"/>
</dbReference>
<dbReference type="EC" id="1.2.1.38" evidence="7"/>
<dbReference type="CDD" id="cd17895">
    <property type="entry name" value="AGPR_1_N"/>
    <property type="match status" value="1"/>
</dbReference>
<dbReference type="RefSeq" id="WP_306885846.1">
    <property type="nucleotide sequence ID" value="NZ_JAUSUL010000002.1"/>
</dbReference>
<comment type="similarity">
    <text evidence="7">Belongs to the NAGSA dehydrogenase family. Type 1 subfamily.</text>
</comment>
<dbReference type="CDD" id="cd23934">
    <property type="entry name" value="AGPR_1_C"/>
    <property type="match status" value="1"/>
</dbReference>
<feature type="domain" description="Semialdehyde dehydrogenase NAD-binding" evidence="8">
    <location>
        <begin position="6"/>
        <end position="146"/>
    </location>
</feature>
<evidence type="ECO:0000313" key="10">
    <source>
        <dbReference type="Proteomes" id="UP001229244"/>
    </source>
</evidence>
<dbReference type="GO" id="GO:0005737">
    <property type="term" value="C:cytoplasm"/>
    <property type="evidence" value="ECO:0007669"/>
    <property type="project" value="UniProtKB-SubCell"/>
</dbReference>
<comment type="subcellular location">
    <subcellularLocation>
        <location evidence="7">Cytoplasm</location>
    </subcellularLocation>
</comment>
<comment type="pathway">
    <text evidence="1 7">Amino-acid biosynthesis; L-arginine biosynthesis; N(2)-acetyl-L-ornithine from L-glutamate: step 3/4.</text>
</comment>
<accession>A0AAE4ATD3</accession>
<keyword evidence="3 7" id="KW-0028">Amino-acid biosynthesis</keyword>
<dbReference type="AlphaFoldDB" id="A0AAE4ATD3"/>
<dbReference type="InterPro" id="IPR058924">
    <property type="entry name" value="AGPR_dimerisation_dom"/>
</dbReference>
<comment type="catalytic activity">
    <reaction evidence="6 7">
        <text>N-acetyl-L-glutamate 5-semialdehyde + phosphate + NADP(+) = N-acetyl-L-glutamyl 5-phosphate + NADPH + H(+)</text>
        <dbReference type="Rhea" id="RHEA:21588"/>
        <dbReference type="ChEBI" id="CHEBI:15378"/>
        <dbReference type="ChEBI" id="CHEBI:29123"/>
        <dbReference type="ChEBI" id="CHEBI:43474"/>
        <dbReference type="ChEBI" id="CHEBI:57783"/>
        <dbReference type="ChEBI" id="CHEBI:57936"/>
        <dbReference type="ChEBI" id="CHEBI:58349"/>
        <dbReference type="EC" id="1.2.1.38"/>
    </reaction>
</comment>
<dbReference type="NCBIfam" id="TIGR01850">
    <property type="entry name" value="argC"/>
    <property type="match status" value="1"/>
</dbReference>
<evidence type="ECO:0000256" key="3">
    <source>
        <dbReference type="ARBA" id="ARBA00022605"/>
    </source>
</evidence>
<dbReference type="InterPro" id="IPR000706">
    <property type="entry name" value="AGPR_type-1"/>
</dbReference>